<dbReference type="Proteomes" id="UP000033188">
    <property type="component" value="Chromosome 3"/>
</dbReference>
<dbReference type="InterPro" id="IPR036443">
    <property type="entry name" value="Znf_RanBP2_sf"/>
</dbReference>
<protein>
    <submittedName>
        <fullName evidence="6">Zn finger domain containing protein, putative</fullName>
    </submittedName>
</protein>
<dbReference type="PROSITE" id="PS01358">
    <property type="entry name" value="ZF_RANBP2_1"/>
    <property type="match status" value="2"/>
</dbReference>
<name>A0A061D835_BABBI</name>
<keyword evidence="1" id="KW-0479">Metal-binding</keyword>
<evidence type="ECO:0000256" key="3">
    <source>
        <dbReference type="ARBA" id="ARBA00022833"/>
    </source>
</evidence>
<evidence type="ECO:0000256" key="1">
    <source>
        <dbReference type="ARBA" id="ARBA00022723"/>
    </source>
</evidence>
<dbReference type="AlphaFoldDB" id="A0A061D835"/>
<dbReference type="OMA" id="HCGNANW"/>
<gene>
    <name evidence="6" type="ORF">BBBOND_0300620</name>
</gene>
<dbReference type="GeneID" id="24564698"/>
<dbReference type="RefSeq" id="XP_012768343.1">
    <property type="nucleotide sequence ID" value="XM_012912889.1"/>
</dbReference>
<keyword evidence="7" id="KW-1185">Reference proteome</keyword>
<evidence type="ECO:0000256" key="4">
    <source>
        <dbReference type="PROSITE-ProRule" id="PRU00322"/>
    </source>
</evidence>
<keyword evidence="3" id="KW-0862">Zinc</keyword>
<evidence type="ECO:0000313" key="7">
    <source>
        <dbReference type="Proteomes" id="UP000033188"/>
    </source>
</evidence>
<reference evidence="7" key="1">
    <citation type="journal article" date="2014" name="Nucleic Acids Res.">
        <title>The evolutionary dynamics of variant antigen genes in Babesia reveal a history of genomic innovation underlying host-parasite interaction.</title>
        <authorList>
            <person name="Jackson A.P."/>
            <person name="Otto T.D."/>
            <person name="Darby A."/>
            <person name="Ramaprasad A."/>
            <person name="Xia D."/>
            <person name="Echaide I.E."/>
            <person name="Farber M."/>
            <person name="Gahlot S."/>
            <person name="Gamble J."/>
            <person name="Gupta D."/>
            <person name="Gupta Y."/>
            <person name="Jackson L."/>
            <person name="Malandrin L."/>
            <person name="Malas T.B."/>
            <person name="Moussa E."/>
            <person name="Nair M."/>
            <person name="Reid A.J."/>
            <person name="Sanders M."/>
            <person name="Sharma J."/>
            <person name="Tracey A."/>
            <person name="Quail M.A."/>
            <person name="Weir W."/>
            <person name="Wastling J.M."/>
            <person name="Hall N."/>
            <person name="Willadsen P."/>
            <person name="Lingelbach K."/>
            <person name="Shiels B."/>
            <person name="Tait A."/>
            <person name="Berriman M."/>
            <person name="Allred D.R."/>
            <person name="Pain A."/>
        </authorList>
    </citation>
    <scope>NUCLEOTIDE SEQUENCE [LARGE SCALE GENOMIC DNA]</scope>
    <source>
        <strain evidence="7">Bond</strain>
    </source>
</reference>
<dbReference type="SUPFAM" id="SSF90209">
    <property type="entry name" value="Ran binding protein zinc finger-like"/>
    <property type="match status" value="2"/>
</dbReference>
<dbReference type="VEuPathDB" id="PiroplasmaDB:BBBOND_0300620"/>
<evidence type="ECO:0000259" key="5">
    <source>
        <dbReference type="PROSITE" id="PS50199"/>
    </source>
</evidence>
<sequence>MGKGHGDWVCPVLTCSNLNFSKRDSCNRCGFNRSQGGGADAPLFRHRKYNDWLCEHCGNANWSRRRQCNICRQDRPGCNSDGPVQCAT</sequence>
<dbReference type="OrthoDB" id="430695at2759"/>
<dbReference type="Gene3D" id="4.10.1060.10">
    <property type="entry name" value="Zinc finger, RanBP2-type"/>
    <property type="match status" value="2"/>
</dbReference>
<evidence type="ECO:0000256" key="2">
    <source>
        <dbReference type="ARBA" id="ARBA00022771"/>
    </source>
</evidence>
<dbReference type="STRING" id="5866.A0A061D835"/>
<dbReference type="GO" id="GO:0008270">
    <property type="term" value="F:zinc ion binding"/>
    <property type="evidence" value="ECO:0007669"/>
    <property type="project" value="UniProtKB-KW"/>
</dbReference>
<dbReference type="PROSITE" id="PS50199">
    <property type="entry name" value="ZF_RANBP2_2"/>
    <property type="match status" value="2"/>
</dbReference>
<dbReference type="PANTHER" id="PTHR12999">
    <property type="entry name" value="ZINC FINGER RAN-BINDING DOMAIN-CONTAINING PROTEIN 2 ZRANB2-RELATED"/>
    <property type="match status" value="1"/>
</dbReference>
<proteinExistence type="predicted"/>
<feature type="domain" description="RanBP2-type" evidence="5">
    <location>
        <begin position="48"/>
        <end position="77"/>
    </location>
</feature>
<organism evidence="6 7">
    <name type="scientific">Babesia bigemina</name>
    <dbReference type="NCBI Taxonomy" id="5866"/>
    <lineage>
        <taxon>Eukaryota</taxon>
        <taxon>Sar</taxon>
        <taxon>Alveolata</taxon>
        <taxon>Apicomplexa</taxon>
        <taxon>Aconoidasida</taxon>
        <taxon>Piroplasmida</taxon>
        <taxon>Babesiidae</taxon>
        <taxon>Babesia</taxon>
    </lineage>
</organism>
<dbReference type="SMART" id="SM00547">
    <property type="entry name" value="ZnF_RBZ"/>
    <property type="match status" value="2"/>
</dbReference>
<dbReference type="InterPro" id="IPR001876">
    <property type="entry name" value="Znf_RanBP2"/>
</dbReference>
<evidence type="ECO:0000313" key="6">
    <source>
        <dbReference type="EMBL" id="CDR96157.1"/>
    </source>
</evidence>
<dbReference type="Pfam" id="PF00641">
    <property type="entry name" value="Zn_ribbon_RanBP"/>
    <property type="match status" value="2"/>
</dbReference>
<keyword evidence="2 4" id="KW-0863">Zinc-finger</keyword>
<feature type="domain" description="RanBP2-type" evidence="5">
    <location>
        <begin position="4"/>
        <end position="35"/>
    </location>
</feature>
<dbReference type="EMBL" id="LK391709">
    <property type="protein sequence ID" value="CDR96157.1"/>
    <property type="molecule type" value="Genomic_DNA"/>
</dbReference>
<dbReference type="PANTHER" id="PTHR12999:SF17">
    <property type="entry name" value="ZINC FINGER RAN-BINDING DOMAIN-CONTAINING PROTEIN 2"/>
    <property type="match status" value="1"/>
</dbReference>
<dbReference type="KEGG" id="bbig:BBBOND_0300620"/>
<accession>A0A061D835</accession>